<evidence type="ECO:0000259" key="15">
    <source>
        <dbReference type="PROSITE" id="PS50113"/>
    </source>
</evidence>
<dbReference type="FunFam" id="3.30.565.10:FF:000006">
    <property type="entry name" value="Sensor histidine kinase WalK"/>
    <property type="match status" value="1"/>
</dbReference>
<dbReference type="InterPro" id="IPR004358">
    <property type="entry name" value="Sig_transdc_His_kin-like_C"/>
</dbReference>
<dbReference type="Gene3D" id="3.30.565.10">
    <property type="entry name" value="Histidine kinase-like ATPase, C-terminal domain"/>
    <property type="match status" value="1"/>
</dbReference>
<gene>
    <name evidence="16" type="ORF">DEQ80_09900</name>
</gene>
<dbReference type="Gene3D" id="3.30.450.40">
    <property type="match status" value="1"/>
</dbReference>
<evidence type="ECO:0000256" key="4">
    <source>
        <dbReference type="ARBA" id="ARBA00022475"/>
    </source>
</evidence>
<dbReference type="InterPro" id="IPR029016">
    <property type="entry name" value="GAF-like_dom_sf"/>
</dbReference>
<feature type="transmembrane region" description="Helical" evidence="13">
    <location>
        <begin position="32"/>
        <end position="57"/>
    </location>
</feature>
<feature type="domain" description="PAC" evidence="15">
    <location>
        <begin position="427"/>
        <end position="489"/>
    </location>
</feature>
<keyword evidence="4" id="KW-1003">Cell membrane</keyword>
<feature type="transmembrane region" description="Helical" evidence="13">
    <location>
        <begin position="100"/>
        <end position="122"/>
    </location>
</feature>
<dbReference type="InterPro" id="IPR011620">
    <property type="entry name" value="Sig_transdc_His_kinase_LytS_TM"/>
</dbReference>
<dbReference type="Pfam" id="PF08448">
    <property type="entry name" value="PAS_4"/>
    <property type="match status" value="1"/>
</dbReference>
<dbReference type="InterPro" id="IPR000014">
    <property type="entry name" value="PAS"/>
</dbReference>
<dbReference type="InterPro" id="IPR003018">
    <property type="entry name" value="GAF"/>
</dbReference>
<dbReference type="InterPro" id="IPR003661">
    <property type="entry name" value="HisK_dim/P_dom"/>
</dbReference>
<dbReference type="GO" id="GO:0000155">
    <property type="term" value="F:phosphorelay sensor kinase activity"/>
    <property type="evidence" value="ECO:0007669"/>
    <property type="project" value="InterPro"/>
</dbReference>
<dbReference type="GO" id="GO:0007234">
    <property type="term" value="P:osmosensory signaling via phosphorelay pathway"/>
    <property type="evidence" value="ECO:0007669"/>
    <property type="project" value="TreeGrafter"/>
</dbReference>
<dbReference type="InterPro" id="IPR035965">
    <property type="entry name" value="PAS-like_dom_sf"/>
</dbReference>
<evidence type="ECO:0000256" key="8">
    <source>
        <dbReference type="ARBA" id="ARBA00022777"/>
    </source>
</evidence>
<dbReference type="Pfam" id="PF07694">
    <property type="entry name" value="5TM-5TMR_LYT"/>
    <property type="match status" value="1"/>
</dbReference>
<dbReference type="STRING" id="229919.GCA_001050195_02642"/>
<feature type="transmembrane region" description="Helical" evidence="13">
    <location>
        <begin position="7"/>
        <end position="26"/>
    </location>
</feature>
<evidence type="ECO:0000256" key="13">
    <source>
        <dbReference type="SAM" id="Phobius"/>
    </source>
</evidence>
<keyword evidence="7 13" id="KW-0812">Transmembrane</keyword>
<dbReference type="SMART" id="SM00065">
    <property type="entry name" value="GAF"/>
    <property type="match status" value="1"/>
</dbReference>
<keyword evidence="12" id="KW-0175">Coiled coil</keyword>
<dbReference type="PROSITE" id="PS50109">
    <property type="entry name" value="HIS_KIN"/>
    <property type="match status" value="1"/>
</dbReference>
<dbReference type="GO" id="GO:0005886">
    <property type="term" value="C:plasma membrane"/>
    <property type="evidence" value="ECO:0007669"/>
    <property type="project" value="UniProtKB-SubCell"/>
</dbReference>
<dbReference type="FunFam" id="1.10.287.130:FF:000070">
    <property type="entry name" value="Histidine kinase sensor protein"/>
    <property type="match status" value="1"/>
</dbReference>
<comment type="caution">
    <text evidence="16">The sequence shown here is derived from an EMBL/GenBank/DDBJ whole genome shotgun (WGS) entry which is preliminary data.</text>
</comment>
<feature type="domain" description="Histidine kinase" evidence="14">
    <location>
        <begin position="553"/>
        <end position="767"/>
    </location>
</feature>
<dbReference type="InterPro" id="IPR036097">
    <property type="entry name" value="HisK_dim/P_sf"/>
</dbReference>
<dbReference type="Proteomes" id="UP000264141">
    <property type="component" value="Unassembled WGS sequence"/>
</dbReference>
<evidence type="ECO:0000256" key="2">
    <source>
        <dbReference type="ARBA" id="ARBA00004651"/>
    </source>
</evidence>
<evidence type="ECO:0000313" key="16">
    <source>
        <dbReference type="EMBL" id="HCE18159.1"/>
    </source>
</evidence>
<dbReference type="Pfam" id="PF02518">
    <property type="entry name" value="HATPase_c"/>
    <property type="match status" value="1"/>
</dbReference>
<dbReference type="GO" id="GO:0030295">
    <property type="term" value="F:protein kinase activator activity"/>
    <property type="evidence" value="ECO:0007669"/>
    <property type="project" value="TreeGrafter"/>
</dbReference>
<dbReference type="InterPro" id="IPR003594">
    <property type="entry name" value="HATPase_dom"/>
</dbReference>
<comment type="subcellular location">
    <subcellularLocation>
        <location evidence="2">Cell membrane</location>
        <topology evidence="2">Multi-pass membrane protein</topology>
    </subcellularLocation>
</comment>
<evidence type="ECO:0000256" key="7">
    <source>
        <dbReference type="ARBA" id="ARBA00022692"/>
    </source>
</evidence>
<evidence type="ECO:0000256" key="11">
    <source>
        <dbReference type="ARBA" id="ARBA00023136"/>
    </source>
</evidence>
<dbReference type="InterPro" id="IPR036890">
    <property type="entry name" value="HATPase_C_sf"/>
</dbReference>
<sequence length="767" mass="86355">PSFLALIHNVSLLLAMALLFDLIVGVREYRRWWLWQVVLGLVLGGAAIALMMTPWMLSPGIIFDTRTVLLGISGLFFGTLPTLMAMAMALVYRFSLGGTALWMGLTTILTSGLIGILWRRWLNKPLDRLNAWDLYRFGLVVHLVMLLCAFTLPLRVALDVLDNIVLPVLLIYPLGTLLLGLLMVNRLRRERIAVDLKRNEARMHSLVEILQQPVQSVREFLDFALHEALRLTESQVGYLFFYAEETQQFSQGLASRSAYAGSSIVELPENFSLSQAGLLGEVVRQRKAVIVNNLAEAFPAGRGLPVGHIPIRRYLGTPVFSNGKIVAVVGVGNKEQEYDDTDAIQLALLMDGIWKAAERRQAEALRSESEARYEAIVENLPGGFVAMLDRDLRVLFSAGEAMAQIGLTDDMLAGRKIHEVPGLEAGEDVARQYRRVLEGETVHFEMKLAGRDFGVHAVPLRGDQGEVVHILSLSIDITERKHSLDQLRQAQVELERLFHESELSRRALLSVVEDQKRTEEKIRQLNLELEERVRERTAQYEAANRELEAFAYSVSHDLRAPLRAMDGFSGALLEEYQDRLDDQARHYLKRIREASQRMGQLIEDLLNLSRVTRREMARKPVDLSQMAREIADELQSQHPGRQVAVEVMPDLMVEVDPNLMKIALENLLSNAFKFTARREEARINVGVVEKGGEKIYYIRDNGIGFDMAYASKLFTPFQRLHSLQDFPGTGVGLATVQRIIQRHGGRIWPEAEPGVGATFYFTLGASE</sequence>
<evidence type="ECO:0000313" key="17">
    <source>
        <dbReference type="Proteomes" id="UP000264141"/>
    </source>
</evidence>
<dbReference type="SUPFAM" id="SSF55781">
    <property type="entry name" value="GAF domain-like"/>
    <property type="match status" value="1"/>
</dbReference>
<dbReference type="Pfam" id="PF00512">
    <property type="entry name" value="HisKA"/>
    <property type="match status" value="1"/>
</dbReference>
<keyword evidence="6" id="KW-0808">Transferase</keyword>
<dbReference type="PANTHER" id="PTHR42878:SF15">
    <property type="entry name" value="BACTERIOPHYTOCHROME"/>
    <property type="match status" value="1"/>
</dbReference>
<dbReference type="EC" id="2.7.13.3" evidence="3"/>
<dbReference type="SMART" id="SM00387">
    <property type="entry name" value="HATPase_c"/>
    <property type="match status" value="1"/>
</dbReference>
<dbReference type="CDD" id="cd00082">
    <property type="entry name" value="HisKA"/>
    <property type="match status" value="1"/>
</dbReference>
<evidence type="ECO:0000259" key="14">
    <source>
        <dbReference type="PROSITE" id="PS50109"/>
    </source>
</evidence>
<evidence type="ECO:0000256" key="5">
    <source>
        <dbReference type="ARBA" id="ARBA00022553"/>
    </source>
</evidence>
<reference evidence="16 17" key="1">
    <citation type="journal article" date="2018" name="Nat. Biotechnol.">
        <title>A standardized bacterial taxonomy based on genome phylogeny substantially revises the tree of life.</title>
        <authorList>
            <person name="Parks D.H."/>
            <person name="Chuvochina M."/>
            <person name="Waite D.W."/>
            <person name="Rinke C."/>
            <person name="Skarshewski A."/>
            <person name="Chaumeil P.A."/>
            <person name="Hugenholtz P."/>
        </authorList>
    </citation>
    <scope>NUCLEOTIDE SEQUENCE [LARGE SCALE GENOMIC DNA]</scope>
    <source>
        <strain evidence="16">UBA8781</strain>
    </source>
</reference>
<dbReference type="PROSITE" id="PS50113">
    <property type="entry name" value="PAC"/>
    <property type="match status" value="1"/>
</dbReference>
<keyword evidence="10" id="KW-0902">Two-component regulatory system</keyword>
<dbReference type="AlphaFoldDB" id="A0A3D1JHV6"/>
<dbReference type="Pfam" id="PF13185">
    <property type="entry name" value="GAF_2"/>
    <property type="match status" value="1"/>
</dbReference>
<dbReference type="SUPFAM" id="SSF47384">
    <property type="entry name" value="Homodimeric domain of signal transducing histidine kinase"/>
    <property type="match status" value="1"/>
</dbReference>
<name>A0A3D1JHV6_9CHLR</name>
<dbReference type="SUPFAM" id="SSF55874">
    <property type="entry name" value="ATPase domain of HSP90 chaperone/DNA topoisomerase II/histidine kinase"/>
    <property type="match status" value="1"/>
</dbReference>
<feature type="coiled-coil region" evidence="12">
    <location>
        <begin position="512"/>
        <end position="546"/>
    </location>
</feature>
<dbReference type="Gene3D" id="3.30.450.20">
    <property type="entry name" value="PAS domain"/>
    <property type="match status" value="1"/>
</dbReference>
<evidence type="ECO:0000256" key="3">
    <source>
        <dbReference type="ARBA" id="ARBA00012438"/>
    </source>
</evidence>
<feature type="transmembrane region" description="Helical" evidence="13">
    <location>
        <begin position="69"/>
        <end position="94"/>
    </location>
</feature>
<feature type="transmembrane region" description="Helical" evidence="13">
    <location>
        <begin position="134"/>
        <end position="152"/>
    </location>
</feature>
<organism evidence="16 17">
    <name type="scientific">Anaerolinea thermolimosa</name>
    <dbReference type="NCBI Taxonomy" id="229919"/>
    <lineage>
        <taxon>Bacteria</taxon>
        <taxon>Bacillati</taxon>
        <taxon>Chloroflexota</taxon>
        <taxon>Anaerolineae</taxon>
        <taxon>Anaerolineales</taxon>
        <taxon>Anaerolineaceae</taxon>
        <taxon>Anaerolinea</taxon>
    </lineage>
</organism>
<accession>A0A3D1JHV6</accession>
<dbReference type="SUPFAM" id="SSF55785">
    <property type="entry name" value="PYP-like sensor domain (PAS domain)"/>
    <property type="match status" value="1"/>
</dbReference>
<evidence type="ECO:0000256" key="1">
    <source>
        <dbReference type="ARBA" id="ARBA00000085"/>
    </source>
</evidence>
<dbReference type="PANTHER" id="PTHR42878">
    <property type="entry name" value="TWO-COMPONENT HISTIDINE KINASE"/>
    <property type="match status" value="1"/>
</dbReference>
<dbReference type="SMART" id="SM00388">
    <property type="entry name" value="HisKA"/>
    <property type="match status" value="1"/>
</dbReference>
<keyword evidence="5" id="KW-0597">Phosphoprotein</keyword>
<dbReference type="InterPro" id="IPR000700">
    <property type="entry name" value="PAS-assoc_C"/>
</dbReference>
<dbReference type="InterPro" id="IPR013656">
    <property type="entry name" value="PAS_4"/>
</dbReference>
<keyword evidence="11 13" id="KW-0472">Membrane</keyword>
<dbReference type="PRINTS" id="PR00344">
    <property type="entry name" value="BCTRLSENSOR"/>
</dbReference>
<dbReference type="GO" id="GO:0071555">
    <property type="term" value="P:cell wall organization"/>
    <property type="evidence" value="ECO:0007669"/>
    <property type="project" value="InterPro"/>
</dbReference>
<dbReference type="NCBIfam" id="TIGR00229">
    <property type="entry name" value="sensory_box"/>
    <property type="match status" value="1"/>
</dbReference>
<dbReference type="GO" id="GO:0000156">
    <property type="term" value="F:phosphorelay response regulator activity"/>
    <property type="evidence" value="ECO:0007669"/>
    <property type="project" value="TreeGrafter"/>
</dbReference>
<evidence type="ECO:0000256" key="9">
    <source>
        <dbReference type="ARBA" id="ARBA00022989"/>
    </source>
</evidence>
<dbReference type="EMBL" id="DPBP01000038">
    <property type="protein sequence ID" value="HCE18159.1"/>
    <property type="molecule type" value="Genomic_DNA"/>
</dbReference>
<dbReference type="InterPro" id="IPR005467">
    <property type="entry name" value="His_kinase_dom"/>
</dbReference>
<evidence type="ECO:0000256" key="6">
    <source>
        <dbReference type="ARBA" id="ARBA00022679"/>
    </source>
</evidence>
<evidence type="ECO:0000256" key="10">
    <source>
        <dbReference type="ARBA" id="ARBA00023012"/>
    </source>
</evidence>
<proteinExistence type="predicted"/>
<protein>
    <recommendedName>
        <fullName evidence="3">histidine kinase</fullName>
        <ecNumber evidence="3">2.7.13.3</ecNumber>
    </recommendedName>
</protein>
<dbReference type="Gene3D" id="1.10.287.130">
    <property type="match status" value="1"/>
</dbReference>
<feature type="transmembrane region" description="Helical" evidence="13">
    <location>
        <begin position="164"/>
        <end position="184"/>
    </location>
</feature>
<feature type="non-terminal residue" evidence="16">
    <location>
        <position position="1"/>
    </location>
</feature>
<keyword evidence="8" id="KW-0418">Kinase</keyword>
<keyword evidence="9 13" id="KW-1133">Transmembrane helix</keyword>
<evidence type="ECO:0000256" key="12">
    <source>
        <dbReference type="SAM" id="Coils"/>
    </source>
</evidence>
<dbReference type="InterPro" id="IPR050351">
    <property type="entry name" value="BphY/WalK/GraS-like"/>
</dbReference>
<comment type="catalytic activity">
    <reaction evidence="1">
        <text>ATP + protein L-histidine = ADP + protein N-phospho-L-histidine.</text>
        <dbReference type="EC" id="2.7.13.3"/>
    </reaction>
</comment>